<dbReference type="Gramene" id="PRQ43984">
    <property type="protein sequence ID" value="PRQ43984"/>
    <property type="gene ID" value="RchiOBHm_Chr3g0474201"/>
</dbReference>
<dbReference type="PANTHER" id="PTHR37741">
    <property type="entry name" value="TRANSMEMBRANE PROTEIN"/>
    <property type="match status" value="1"/>
</dbReference>
<feature type="compositionally biased region" description="Basic and acidic residues" evidence="1">
    <location>
        <begin position="46"/>
        <end position="66"/>
    </location>
</feature>
<keyword evidence="2" id="KW-0812">Transmembrane</keyword>
<dbReference type="PANTHER" id="PTHR37741:SF1">
    <property type="entry name" value="TRANSMEMBRANE PROTEIN"/>
    <property type="match status" value="1"/>
</dbReference>
<organism evidence="3 4">
    <name type="scientific">Rosa chinensis</name>
    <name type="common">China rose</name>
    <dbReference type="NCBI Taxonomy" id="74649"/>
    <lineage>
        <taxon>Eukaryota</taxon>
        <taxon>Viridiplantae</taxon>
        <taxon>Streptophyta</taxon>
        <taxon>Embryophyta</taxon>
        <taxon>Tracheophyta</taxon>
        <taxon>Spermatophyta</taxon>
        <taxon>Magnoliopsida</taxon>
        <taxon>eudicotyledons</taxon>
        <taxon>Gunneridae</taxon>
        <taxon>Pentapetalae</taxon>
        <taxon>rosids</taxon>
        <taxon>fabids</taxon>
        <taxon>Rosales</taxon>
        <taxon>Rosaceae</taxon>
        <taxon>Rosoideae</taxon>
        <taxon>Rosoideae incertae sedis</taxon>
        <taxon>Rosa</taxon>
    </lineage>
</organism>
<feature type="compositionally biased region" description="Basic and acidic residues" evidence="1">
    <location>
        <begin position="1"/>
        <end position="10"/>
    </location>
</feature>
<feature type="region of interest" description="Disordered" evidence="1">
    <location>
        <begin position="1"/>
        <end position="66"/>
    </location>
</feature>
<evidence type="ECO:0000256" key="1">
    <source>
        <dbReference type="SAM" id="MobiDB-lite"/>
    </source>
</evidence>
<evidence type="ECO:0000256" key="2">
    <source>
        <dbReference type="SAM" id="Phobius"/>
    </source>
</evidence>
<feature type="transmembrane region" description="Helical" evidence="2">
    <location>
        <begin position="71"/>
        <end position="90"/>
    </location>
</feature>
<evidence type="ECO:0000313" key="3">
    <source>
        <dbReference type="EMBL" id="PRQ43984.1"/>
    </source>
</evidence>
<proteinExistence type="predicted"/>
<keyword evidence="4" id="KW-1185">Reference proteome</keyword>
<dbReference type="OrthoDB" id="1933396at2759"/>
<sequence>MASPKMKEAASKFPEGDADAELNPSKQKSVEVDPKASEVTSLQIKQRAEAEDNKRKEKKKEKNESVQKLKTTIVVSGVIVALIGAIFALTKKMREK</sequence>
<comment type="caution">
    <text evidence="3">The sequence shown here is derived from an EMBL/GenBank/DDBJ whole genome shotgun (WGS) entry which is preliminary data.</text>
</comment>
<reference evidence="3 4" key="1">
    <citation type="journal article" date="2018" name="Nat. Genet.">
        <title>The Rosa genome provides new insights in the design of modern roses.</title>
        <authorList>
            <person name="Bendahmane M."/>
        </authorList>
    </citation>
    <scope>NUCLEOTIDE SEQUENCE [LARGE SCALE GENOMIC DNA]</scope>
    <source>
        <strain evidence="4">cv. Old Blush</strain>
    </source>
</reference>
<dbReference type="AlphaFoldDB" id="A0A2P6RC30"/>
<dbReference type="Proteomes" id="UP000238479">
    <property type="component" value="Chromosome 3"/>
</dbReference>
<gene>
    <name evidence="3" type="ORF">RchiOBHm_Chr3g0474201</name>
</gene>
<protein>
    <submittedName>
        <fullName evidence="3">Uncharacterized protein</fullName>
    </submittedName>
</protein>
<dbReference type="OMA" id="NPGQNKN"/>
<evidence type="ECO:0000313" key="4">
    <source>
        <dbReference type="Proteomes" id="UP000238479"/>
    </source>
</evidence>
<dbReference type="EMBL" id="PDCK01000041">
    <property type="protein sequence ID" value="PRQ43984.1"/>
    <property type="molecule type" value="Genomic_DNA"/>
</dbReference>
<accession>A0A2P6RC30</accession>
<keyword evidence="2" id="KW-1133">Transmembrane helix</keyword>
<dbReference type="STRING" id="74649.A0A2P6RC30"/>
<name>A0A2P6RC30_ROSCH</name>
<keyword evidence="2" id="KW-0472">Membrane</keyword>